<dbReference type="AlphaFoldDB" id="A0A4C1YIG9"/>
<accession>A0A4C1YIG9</accession>
<sequence length="80" mass="8691">MKRSTRQFTPTAAPGDCAGYVLALPTAANRYGLFVPGRNRPTTLKALALRSSLRECKLALIPAQEFQLRTNDKGAGVENE</sequence>
<reference evidence="1 2" key="1">
    <citation type="journal article" date="2019" name="Commun. Biol.">
        <title>The bagworm genome reveals a unique fibroin gene that provides high tensile strength.</title>
        <authorList>
            <person name="Kono N."/>
            <person name="Nakamura H."/>
            <person name="Ohtoshi R."/>
            <person name="Tomita M."/>
            <person name="Numata K."/>
            <person name="Arakawa K."/>
        </authorList>
    </citation>
    <scope>NUCLEOTIDE SEQUENCE [LARGE SCALE GENOMIC DNA]</scope>
</reference>
<evidence type="ECO:0000313" key="1">
    <source>
        <dbReference type="EMBL" id="GBP75073.1"/>
    </source>
</evidence>
<dbReference type="Proteomes" id="UP000299102">
    <property type="component" value="Unassembled WGS sequence"/>
</dbReference>
<organism evidence="1 2">
    <name type="scientific">Eumeta variegata</name>
    <name type="common">Bagworm moth</name>
    <name type="synonym">Eumeta japonica</name>
    <dbReference type="NCBI Taxonomy" id="151549"/>
    <lineage>
        <taxon>Eukaryota</taxon>
        <taxon>Metazoa</taxon>
        <taxon>Ecdysozoa</taxon>
        <taxon>Arthropoda</taxon>
        <taxon>Hexapoda</taxon>
        <taxon>Insecta</taxon>
        <taxon>Pterygota</taxon>
        <taxon>Neoptera</taxon>
        <taxon>Endopterygota</taxon>
        <taxon>Lepidoptera</taxon>
        <taxon>Glossata</taxon>
        <taxon>Ditrysia</taxon>
        <taxon>Tineoidea</taxon>
        <taxon>Psychidae</taxon>
        <taxon>Oiketicinae</taxon>
        <taxon>Eumeta</taxon>
    </lineage>
</organism>
<dbReference type="EMBL" id="BGZK01001234">
    <property type="protein sequence ID" value="GBP75073.1"/>
    <property type="molecule type" value="Genomic_DNA"/>
</dbReference>
<keyword evidence="2" id="KW-1185">Reference proteome</keyword>
<evidence type="ECO:0000313" key="2">
    <source>
        <dbReference type="Proteomes" id="UP000299102"/>
    </source>
</evidence>
<comment type="caution">
    <text evidence="1">The sequence shown here is derived from an EMBL/GenBank/DDBJ whole genome shotgun (WGS) entry which is preliminary data.</text>
</comment>
<protein>
    <submittedName>
        <fullName evidence="1">Uncharacterized protein</fullName>
    </submittedName>
</protein>
<gene>
    <name evidence="1" type="ORF">EVAR_48754_1</name>
</gene>
<name>A0A4C1YIG9_EUMVA</name>
<proteinExistence type="predicted"/>